<comment type="caution">
    <text evidence="3">The sequence shown here is derived from an EMBL/GenBank/DDBJ whole genome shotgun (WGS) entry which is preliminary data.</text>
</comment>
<protein>
    <submittedName>
        <fullName evidence="3">Glycosyltransferase family 4 protein</fullName>
        <ecNumber evidence="3">2.4.-.-</ecNumber>
    </submittedName>
</protein>
<dbReference type="PANTHER" id="PTHR45871">
    <property type="entry name" value="N-ACETYLGLUCOSAMINYL-PHOSPHATIDYLINOSITOL BIOSYNTHETIC PROTEIN"/>
    <property type="match status" value="1"/>
</dbReference>
<keyword evidence="3" id="KW-0328">Glycosyltransferase</keyword>
<dbReference type="RefSeq" id="WP_377466875.1">
    <property type="nucleotide sequence ID" value="NZ_JBHUOP010000004.1"/>
</dbReference>
<reference evidence="4" key="1">
    <citation type="journal article" date="2019" name="Int. J. Syst. Evol. Microbiol.">
        <title>The Global Catalogue of Microorganisms (GCM) 10K type strain sequencing project: providing services to taxonomists for standard genome sequencing and annotation.</title>
        <authorList>
            <consortium name="The Broad Institute Genomics Platform"/>
            <consortium name="The Broad Institute Genome Sequencing Center for Infectious Disease"/>
            <person name="Wu L."/>
            <person name="Ma J."/>
        </authorList>
    </citation>
    <scope>NUCLEOTIDE SEQUENCE [LARGE SCALE GENOMIC DNA]</scope>
    <source>
        <strain evidence="4">KCTC 33576</strain>
    </source>
</reference>
<gene>
    <name evidence="3" type="ORF">ACFSYH_10235</name>
</gene>
<dbReference type="InterPro" id="IPR001296">
    <property type="entry name" value="Glyco_trans_1"/>
</dbReference>
<keyword evidence="1 3" id="KW-0808">Transferase</keyword>
<dbReference type="EMBL" id="JBHUOP010000004">
    <property type="protein sequence ID" value="MFD2840947.1"/>
    <property type="molecule type" value="Genomic_DNA"/>
</dbReference>
<dbReference type="EC" id="2.4.-.-" evidence="3"/>
<name>A0ABW5XGF9_9MICO</name>
<evidence type="ECO:0000313" key="4">
    <source>
        <dbReference type="Proteomes" id="UP001597391"/>
    </source>
</evidence>
<keyword evidence="4" id="KW-1185">Reference proteome</keyword>
<accession>A0ABW5XGF9</accession>
<dbReference type="Pfam" id="PF00534">
    <property type="entry name" value="Glycos_transf_1"/>
    <property type="match status" value="1"/>
</dbReference>
<dbReference type="CDD" id="cd03801">
    <property type="entry name" value="GT4_PimA-like"/>
    <property type="match status" value="1"/>
</dbReference>
<proteinExistence type="predicted"/>
<dbReference type="PANTHER" id="PTHR45871:SF1">
    <property type="entry name" value="PHOSPHATIDYLINOSITOL N-ACETYLGLUCOSAMINYLTRANSFERASE SUBUNIT A"/>
    <property type="match status" value="1"/>
</dbReference>
<dbReference type="Proteomes" id="UP001597391">
    <property type="component" value="Unassembled WGS sequence"/>
</dbReference>
<evidence type="ECO:0000313" key="3">
    <source>
        <dbReference type="EMBL" id="MFD2840947.1"/>
    </source>
</evidence>
<organism evidence="3 4">
    <name type="scientific">Populibacterium corticicola</name>
    <dbReference type="NCBI Taxonomy" id="1812826"/>
    <lineage>
        <taxon>Bacteria</taxon>
        <taxon>Bacillati</taxon>
        <taxon>Actinomycetota</taxon>
        <taxon>Actinomycetes</taxon>
        <taxon>Micrococcales</taxon>
        <taxon>Jonesiaceae</taxon>
        <taxon>Populibacterium</taxon>
    </lineage>
</organism>
<dbReference type="Gene3D" id="3.40.50.2000">
    <property type="entry name" value="Glycogen Phosphorylase B"/>
    <property type="match status" value="1"/>
</dbReference>
<sequence>MKDATEELSRSQARRVAFFVENRNGVHLSLQIAARLPEGSTFELVTADPEGTVEQWIKAGLNDLGEHVTYVNVFPREGAVARDWTDQLPAKMADWVRREQVDSVVLFNDRSRRGRQVMAGVRDKMATILVQDGHLHFHFRRANLLNRDQNWSYGATQPSVTCVWGDTTGDFIRGRDPHFSAHIAVTGAIGVSDNREFSTHARMSEPVRRTDPDREPFFIIADQALQEQRKCSRADHQGLLVATVNQTRKVGSFLIKPHPSSSKQHIAWLREQFGAENVGLLSRGLAEDLIADVDGIVTFYSSIYTDALKNQVPLIFVGSAAVDAVMPRIAHPLIRNVASTTELGTVLDRYVQSGVFPANKAGFPIDKVIARNPDPAGACVREILRAQIARPLDPEPAVPSDPLIENLDWEFEMSNLPNRIAVVGDDFAYSTGIAIPLQTAIEAMGERQRGNITLIDTRAYLNVKSLTDELLRYDVVLVNSLAPFWRSRVFSSAVRNVVHRGTPMAVYAHETEWVIKYERERVPDRHQNLLNLLPMMDVLCVSQHQMKLFTSLGAGRVHWVLNTAPGLGGVLVPRMEGKPAEKMTVMMAGTVQERKGAGLFCEVADLAHAQGLPFRFVWAGRKTPHLNEDTELSQNVEWLGAIPRSQLSTLMTQSDVFLLSSADDPMPLAALEAGQHRMRIVTYVGVGTSEIFDGARGYASFKEYSAPAVLEAITRAIAVDVDAEAYAKRLGLFSPRALRNRIASVLAIVVAGHGRSQAAVGTRDQVLLVRSVSELLVSVARFLGEQPGSSDVSYLIKSGRSMMPRDLYVRLVNLLGGETWGSARVWLDLSEACRIDRGLLGLRGYEYACRALNLNPQSRKAPLLIEEFAVWLPSNEPEAAPARAGVLGLLARTGR</sequence>
<evidence type="ECO:0000259" key="2">
    <source>
        <dbReference type="Pfam" id="PF00534"/>
    </source>
</evidence>
<evidence type="ECO:0000256" key="1">
    <source>
        <dbReference type="ARBA" id="ARBA00022679"/>
    </source>
</evidence>
<feature type="domain" description="Glycosyl transferase family 1" evidence="2">
    <location>
        <begin position="576"/>
        <end position="718"/>
    </location>
</feature>
<dbReference type="SUPFAM" id="SSF53756">
    <property type="entry name" value="UDP-Glycosyltransferase/glycogen phosphorylase"/>
    <property type="match status" value="1"/>
</dbReference>
<dbReference type="GO" id="GO:0016757">
    <property type="term" value="F:glycosyltransferase activity"/>
    <property type="evidence" value="ECO:0007669"/>
    <property type="project" value="UniProtKB-KW"/>
</dbReference>